<dbReference type="PANTHER" id="PTHR24031">
    <property type="entry name" value="RNA HELICASE"/>
    <property type="match status" value="1"/>
</dbReference>
<evidence type="ECO:0000256" key="8">
    <source>
        <dbReference type="RuleBase" id="RU000492"/>
    </source>
</evidence>
<keyword evidence="3 8" id="KW-0347">Helicase</keyword>
<dbReference type="SMART" id="SM01178">
    <property type="entry name" value="DUF4217"/>
    <property type="match status" value="1"/>
</dbReference>
<comment type="catalytic activity">
    <reaction evidence="9">
        <text>ATP + H2O = ADP + phosphate + H(+)</text>
        <dbReference type="Rhea" id="RHEA:13065"/>
        <dbReference type="ChEBI" id="CHEBI:15377"/>
        <dbReference type="ChEBI" id="CHEBI:15378"/>
        <dbReference type="ChEBI" id="CHEBI:30616"/>
        <dbReference type="ChEBI" id="CHEBI:43474"/>
        <dbReference type="ChEBI" id="CHEBI:456216"/>
        <dbReference type="EC" id="3.6.4.13"/>
    </reaction>
</comment>
<dbReference type="InterPro" id="IPR027417">
    <property type="entry name" value="P-loop_NTPase"/>
</dbReference>
<dbReference type="PROSITE" id="PS51194">
    <property type="entry name" value="HELICASE_CTER"/>
    <property type="match status" value="1"/>
</dbReference>
<feature type="region of interest" description="Disordered" evidence="10">
    <location>
        <begin position="451"/>
        <end position="543"/>
    </location>
</feature>
<dbReference type="OMA" id="AYKEHEC"/>
<dbReference type="InterPro" id="IPR000629">
    <property type="entry name" value="RNA-helicase_DEAD-box_CS"/>
</dbReference>
<dbReference type="RefSeq" id="XP_001748705.1">
    <property type="nucleotide sequence ID" value="XM_001748653.1"/>
</dbReference>
<feature type="compositionally biased region" description="Basic and acidic residues" evidence="10">
    <location>
        <begin position="519"/>
        <end position="532"/>
    </location>
</feature>
<accession>A9V7I5</accession>
<dbReference type="CDD" id="cd17960">
    <property type="entry name" value="DEADc_DDX55"/>
    <property type="match status" value="1"/>
</dbReference>
<reference evidence="13 14" key="1">
    <citation type="journal article" date="2008" name="Nature">
        <title>The genome of the choanoflagellate Monosiga brevicollis and the origin of metazoans.</title>
        <authorList>
            <consortium name="JGI Sequencing"/>
            <person name="King N."/>
            <person name="Westbrook M.J."/>
            <person name="Young S.L."/>
            <person name="Kuo A."/>
            <person name="Abedin M."/>
            <person name="Chapman J."/>
            <person name="Fairclough S."/>
            <person name="Hellsten U."/>
            <person name="Isogai Y."/>
            <person name="Letunic I."/>
            <person name="Marr M."/>
            <person name="Pincus D."/>
            <person name="Putnam N."/>
            <person name="Rokas A."/>
            <person name="Wright K.J."/>
            <person name="Zuzow R."/>
            <person name="Dirks W."/>
            <person name="Good M."/>
            <person name="Goodstein D."/>
            <person name="Lemons D."/>
            <person name="Li W."/>
            <person name="Lyons J.B."/>
            <person name="Morris A."/>
            <person name="Nichols S."/>
            <person name="Richter D.J."/>
            <person name="Salamov A."/>
            <person name="Bork P."/>
            <person name="Lim W.A."/>
            <person name="Manning G."/>
            <person name="Miller W.T."/>
            <person name="McGinnis W."/>
            <person name="Shapiro H."/>
            <person name="Tjian R."/>
            <person name="Grigoriev I.V."/>
            <person name="Rokhsar D."/>
        </authorList>
    </citation>
    <scope>NUCLEOTIDE SEQUENCE [LARGE SCALE GENOMIC DNA]</scope>
    <source>
        <strain evidence="14">MX1 / ATCC 50154</strain>
    </source>
</reference>
<dbReference type="InterPro" id="IPR001650">
    <property type="entry name" value="Helicase_C-like"/>
</dbReference>
<gene>
    <name evidence="13" type="ORF">MONBRDRAFT_35262</name>
</gene>
<evidence type="ECO:0000256" key="5">
    <source>
        <dbReference type="ARBA" id="ARBA00022884"/>
    </source>
</evidence>
<dbReference type="GO" id="GO:0003724">
    <property type="term" value="F:RNA helicase activity"/>
    <property type="evidence" value="ECO:0007669"/>
    <property type="project" value="UniProtKB-EC"/>
</dbReference>
<dbReference type="KEGG" id="mbr:MONBRDRAFT_35262"/>
<keyword evidence="4 8" id="KW-0067">ATP-binding</keyword>
<evidence type="ECO:0000256" key="6">
    <source>
        <dbReference type="ARBA" id="ARBA00023054"/>
    </source>
</evidence>
<keyword evidence="2 8" id="KW-0378">Hydrolase</keyword>
<evidence type="ECO:0000256" key="1">
    <source>
        <dbReference type="ARBA" id="ARBA00022741"/>
    </source>
</evidence>
<dbReference type="CDD" id="cd18787">
    <property type="entry name" value="SF2_C_DEAD"/>
    <property type="match status" value="1"/>
</dbReference>
<comment type="function">
    <text evidence="9">RNA helicase.</text>
</comment>
<keyword evidence="1 8" id="KW-0547">Nucleotide-binding</keyword>
<dbReference type="InterPro" id="IPR011545">
    <property type="entry name" value="DEAD/DEAH_box_helicase_dom"/>
</dbReference>
<dbReference type="GO" id="GO:0016887">
    <property type="term" value="F:ATP hydrolysis activity"/>
    <property type="evidence" value="ECO:0007669"/>
    <property type="project" value="RHEA"/>
</dbReference>
<name>A9V7I5_MONBE</name>
<proteinExistence type="inferred from homology"/>
<dbReference type="GO" id="GO:0003723">
    <property type="term" value="F:RNA binding"/>
    <property type="evidence" value="ECO:0007669"/>
    <property type="project" value="UniProtKB-UniRule"/>
</dbReference>
<dbReference type="SMART" id="SM00487">
    <property type="entry name" value="DEXDc"/>
    <property type="match status" value="1"/>
</dbReference>
<evidence type="ECO:0000313" key="14">
    <source>
        <dbReference type="Proteomes" id="UP000001357"/>
    </source>
</evidence>
<evidence type="ECO:0000256" key="4">
    <source>
        <dbReference type="ARBA" id="ARBA00022840"/>
    </source>
</evidence>
<dbReference type="EC" id="3.6.4.13" evidence="9"/>
<organism evidence="13 14">
    <name type="scientific">Monosiga brevicollis</name>
    <name type="common">Choanoflagellate</name>
    <dbReference type="NCBI Taxonomy" id="81824"/>
    <lineage>
        <taxon>Eukaryota</taxon>
        <taxon>Choanoflagellata</taxon>
        <taxon>Craspedida</taxon>
        <taxon>Salpingoecidae</taxon>
        <taxon>Monosiga</taxon>
    </lineage>
</organism>
<dbReference type="InterPro" id="IPR014001">
    <property type="entry name" value="Helicase_ATP-bd"/>
</dbReference>
<dbReference type="Pfam" id="PF00270">
    <property type="entry name" value="DEAD"/>
    <property type="match status" value="1"/>
</dbReference>
<feature type="compositionally biased region" description="Basic and acidic residues" evidence="10">
    <location>
        <begin position="457"/>
        <end position="512"/>
    </location>
</feature>
<dbReference type="GO" id="GO:0005524">
    <property type="term" value="F:ATP binding"/>
    <property type="evidence" value="ECO:0007669"/>
    <property type="project" value="UniProtKB-UniRule"/>
</dbReference>
<dbReference type="Pfam" id="PF00271">
    <property type="entry name" value="Helicase_C"/>
    <property type="match status" value="1"/>
</dbReference>
<dbReference type="EMBL" id="CH991565">
    <property type="protein sequence ID" value="EDQ86592.1"/>
    <property type="molecule type" value="Genomic_DNA"/>
</dbReference>
<dbReference type="Proteomes" id="UP000001357">
    <property type="component" value="Unassembled WGS sequence"/>
</dbReference>
<comment type="similarity">
    <text evidence="7">Belongs to the DEAD box helicase family. DDX55/SPB4 subfamily.</text>
</comment>
<sequence length="575" mass="64816">MTPVQAACIPLFLDHCDVAADAVTGSGKTLAFVVPLLELLLRTPLPSPTSVGAIVLSPTRELAQQTYDVVKTFLQHGVDLSACLITGAHDVQVDVNQLKEGCNVIVATPGRLLDLLNKSGSLMKSVKHLEMLVLDEADRLLDMGFEQAITQIFTFLPKQRRTGLFSATQTNEVQALARAGLRNPVQVAVKVEHRQEGAGSVQQATPSTLINTYLFLSAEEKFNQLVAFLRLMRQQQAKAIVYMATCACVNYFVSLLENMPGLRRAKILALHSKVSSKARTSVFSTFCNTEGAILVSTDIAARGLDVPDVAWVLQYDPPQDPDAYVHRCGRTARLGRQGRAVLFLQPHEDTYIDFLNVRNIPIEEQEPFEGAEDLLPRCRDLAAKDRDIYEKGKLAFVTFIRSYKEHKCNYIFQFKKLDLAALARGFALLHLPRMPELRSLQNSRAFEQSKIDQASIRFRDKQREKQRQQNMKRRAEEREKALAEGPSEKERERSKRSKKNEAWSKQKQAKERKDKRRAKAEAKERAEIHALLKENNVGDDGHDVDDLAQEARLMRRLKQGKITQAEYDRLVGDDL</sequence>
<dbReference type="Pfam" id="PF23681">
    <property type="entry name" value="CTT_SPB4"/>
    <property type="match status" value="1"/>
</dbReference>
<evidence type="ECO:0000256" key="9">
    <source>
        <dbReference type="RuleBase" id="RU365068"/>
    </source>
</evidence>
<dbReference type="PROSITE" id="PS00039">
    <property type="entry name" value="DEAD_ATP_HELICASE"/>
    <property type="match status" value="1"/>
</dbReference>
<dbReference type="Gene3D" id="3.40.50.300">
    <property type="entry name" value="P-loop containing nucleotide triphosphate hydrolases"/>
    <property type="match status" value="2"/>
</dbReference>
<dbReference type="eggNOG" id="KOG0345">
    <property type="taxonomic scope" value="Eukaryota"/>
</dbReference>
<dbReference type="SUPFAM" id="SSF52540">
    <property type="entry name" value="P-loop containing nucleoside triphosphate hydrolases"/>
    <property type="match status" value="1"/>
</dbReference>
<keyword evidence="6" id="KW-0175">Coiled coil</keyword>
<dbReference type="GO" id="GO:0005730">
    <property type="term" value="C:nucleolus"/>
    <property type="evidence" value="ECO:0000318"/>
    <property type="project" value="GO_Central"/>
</dbReference>
<dbReference type="FunCoup" id="A9V7I5">
    <property type="interactions" value="1673"/>
</dbReference>
<dbReference type="InParanoid" id="A9V7I5"/>
<dbReference type="STRING" id="81824.A9V7I5"/>
<keyword evidence="14" id="KW-1185">Reference proteome</keyword>
<feature type="domain" description="Helicase ATP-binding" evidence="11">
    <location>
        <begin position="9"/>
        <end position="187"/>
    </location>
</feature>
<feature type="domain" description="Helicase C-terminal" evidence="12">
    <location>
        <begin position="224"/>
        <end position="382"/>
    </location>
</feature>
<dbReference type="PROSITE" id="PS51192">
    <property type="entry name" value="HELICASE_ATP_BIND_1"/>
    <property type="match status" value="1"/>
</dbReference>
<dbReference type="SMART" id="SM00490">
    <property type="entry name" value="HELICc"/>
    <property type="match status" value="1"/>
</dbReference>
<evidence type="ECO:0000256" key="7">
    <source>
        <dbReference type="ARBA" id="ARBA00038002"/>
    </source>
</evidence>
<evidence type="ECO:0000259" key="11">
    <source>
        <dbReference type="PROSITE" id="PS51192"/>
    </source>
</evidence>
<dbReference type="AlphaFoldDB" id="A9V7I5"/>
<dbReference type="Pfam" id="PF13959">
    <property type="entry name" value="CTE_SPB4"/>
    <property type="match status" value="1"/>
</dbReference>
<evidence type="ECO:0000256" key="3">
    <source>
        <dbReference type="ARBA" id="ARBA00022806"/>
    </source>
</evidence>
<dbReference type="GeneID" id="5893872"/>
<protein>
    <recommendedName>
        <fullName evidence="9">ATP-dependent RNA helicase</fullName>
        <ecNumber evidence="9">3.6.4.13</ecNumber>
    </recommendedName>
</protein>
<dbReference type="InterPro" id="IPR025313">
    <property type="entry name" value="SPB4-like_CTE"/>
</dbReference>
<evidence type="ECO:0000256" key="2">
    <source>
        <dbReference type="ARBA" id="ARBA00022801"/>
    </source>
</evidence>
<evidence type="ECO:0000259" key="12">
    <source>
        <dbReference type="PROSITE" id="PS51194"/>
    </source>
</evidence>
<dbReference type="InterPro" id="IPR056330">
    <property type="entry name" value="CTT_SPB4"/>
</dbReference>
<keyword evidence="5 9" id="KW-0694">RNA-binding</keyword>
<evidence type="ECO:0000256" key="10">
    <source>
        <dbReference type="SAM" id="MobiDB-lite"/>
    </source>
</evidence>
<evidence type="ECO:0000313" key="13">
    <source>
        <dbReference type="EMBL" id="EDQ86592.1"/>
    </source>
</evidence>
<comment type="domain">
    <text evidence="9">The Q motif is unique to and characteristic of the DEAD box family of RNA helicases and controls ATP binding and hydrolysis.</text>
</comment>